<protein>
    <recommendedName>
        <fullName evidence="3">THAP-type domain-containing protein</fullName>
    </recommendedName>
</protein>
<evidence type="ECO:0008006" key="3">
    <source>
        <dbReference type="Google" id="ProtNLM"/>
    </source>
</evidence>
<organism evidence="1 2">
    <name type="scientific">Oopsacas minuta</name>
    <dbReference type="NCBI Taxonomy" id="111878"/>
    <lineage>
        <taxon>Eukaryota</taxon>
        <taxon>Metazoa</taxon>
        <taxon>Porifera</taxon>
        <taxon>Hexactinellida</taxon>
        <taxon>Hexasterophora</taxon>
        <taxon>Lyssacinosida</taxon>
        <taxon>Leucopsacidae</taxon>
        <taxon>Oopsacas</taxon>
    </lineage>
</organism>
<evidence type="ECO:0000313" key="1">
    <source>
        <dbReference type="EMBL" id="KAI6653977.1"/>
    </source>
</evidence>
<accession>A0AAV7JYH8</accession>
<sequence length="266" mass="30438">MATRALHREDIEDLKNVFVCSNHFRTEDVITEMDILNLMAHYKKILGDQFYIRTLYLVFFPVVPTLEQSLDFHKAEDSKFGVKSLGELKCKPEEFELPSSWVKWFSDDTSINLLKLSKDKHIYIPAYVSINDSLTPTDFNQNIQIPLTIHNLSDIREIDTIIKSSDDNIVDLDPYNRVFNEEETPIILDASLIQSLAFIAGYCVHSIFKSAFYSKRGITHSSGVRDTEEVSSICSQCLSSLVKEDTLELDITDPIYGLICSIDRRP</sequence>
<comment type="caution">
    <text evidence="1">The sequence shown here is derived from an EMBL/GenBank/DDBJ whole genome shotgun (WGS) entry which is preliminary data.</text>
</comment>
<dbReference type="AlphaFoldDB" id="A0AAV7JYH8"/>
<evidence type="ECO:0000313" key="2">
    <source>
        <dbReference type="Proteomes" id="UP001165289"/>
    </source>
</evidence>
<dbReference type="Proteomes" id="UP001165289">
    <property type="component" value="Unassembled WGS sequence"/>
</dbReference>
<reference evidence="1 2" key="1">
    <citation type="journal article" date="2023" name="BMC Biol.">
        <title>The compact genome of the sponge Oopsacas minuta (Hexactinellida) is lacking key metazoan core genes.</title>
        <authorList>
            <person name="Santini S."/>
            <person name="Schenkelaars Q."/>
            <person name="Jourda C."/>
            <person name="Duchesne M."/>
            <person name="Belahbib H."/>
            <person name="Rocher C."/>
            <person name="Selva M."/>
            <person name="Riesgo A."/>
            <person name="Vervoort M."/>
            <person name="Leys S.P."/>
            <person name="Kodjabachian L."/>
            <person name="Le Bivic A."/>
            <person name="Borchiellini C."/>
            <person name="Claverie J.M."/>
            <person name="Renard E."/>
        </authorList>
    </citation>
    <scope>NUCLEOTIDE SEQUENCE [LARGE SCALE GENOMIC DNA]</scope>
    <source>
        <strain evidence="1">SPO-2</strain>
    </source>
</reference>
<dbReference type="EMBL" id="JAKMXF010000244">
    <property type="protein sequence ID" value="KAI6653977.1"/>
    <property type="molecule type" value="Genomic_DNA"/>
</dbReference>
<gene>
    <name evidence="1" type="ORF">LOD99_3153</name>
</gene>
<proteinExistence type="predicted"/>
<name>A0AAV7JYH8_9METZ</name>
<keyword evidence="2" id="KW-1185">Reference proteome</keyword>